<feature type="domain" description="Phospholipid/glycerol acyltransferase" evidence="4">
    <location>
        <begin position="46"/>
        <end position="159"/>
    </location>
</feature>
<dbReference type="CDD" id="cd07989">
    <property type="entry name" value="LPLAT_AGPAT-like"/>
    <property type="match status" value="1"/>
</dbReference>
<dbReference type="Pfam" id="PF01553">
    <property type="entry name" value="Acyltransferase"/>
    <property type="match status" value="1"/>
</dbReference>
<dbReference type="EMBL" id="DTGA01000201">
    <property type="protein sequence ID" value="HGB31723.1"/>
    <property type="molecule type" value="Genomic_DNA"/>
</dbReference>
<organism evidence="5">
    <name type="scientific">Dictyoglomus turgidum</name>
    <dbReference type="NCBI Taxonomy" id="513050"/>
    <lineage>
        <taxon>Bacteria</taxon>
        <taxon>Pseudomonadati</taxon>
        <taxon>Dictyoglomota</taxon>
        <taxon>Dictyoglomia</taxon>
        <taxon>Dictyoglomales</taxon>
        <taxon>Dictyoglomaceae</taxon>
        <taxon>Dictyoglomus</taxon>
    </lineage>
</organism>
<dbReference type="PANTHER" id="PTHR10434:SF11">
    <property type="entry name" value="1-ACYL-SN-GLYCEROL-3-PHOSPHATE ACYLTRANSFERASE"/>
    <property type="match status" value="1"/>
</dbReference>
<name>A0A7C3SPA1_9BACT</name>
<reference evidence="5" key="1">
    <citation type="journal article" date="2020" name="mSystems">
        <title>Genome- and Community-Level Interaction Insights into Carbon Utilization and Element Cycling Functions of Hydrothermarchaeota in Hydrothermal Sediment.</title>
        <authorList>
            <person name="Zhou Z."/>
            <person name="Liu Y."/>
            <person name="Xu W."/>
            <person name="Pan J."/>
            <person name="Luo Z.H."/>
            <person name="Li M."/>
        </authorList>
    </citation>
    <scope>NUCLEOTIDE SEQUENCE [LARGE SCALE GENOMIC DNA]</scope>
    <source>
        <strain evidence="5">SpSt-751</strain>
    </source>
</reference>
<evidence type="ECO:0000259" key="4">
    <source>
        <dbReference type="SMART" id="SM00563"/>
    </source>
</evidence>
<evidence type="ECO:0000256" key="3">
    <source>
        <dbReference type="ARBA" id="ARBA00023315"/>
    </source>
</evidence>
<dbReference type="PANTHER" id="PTHR10434">
    <property type="entry name" value="1-ACYL-SN-GLYCEROL-3-PHOSPHATE ACYLTRANSFERASE"/>
    <property type="match status" value="1"/>
</dbReference>
<gene>
    <name evidence="5" type="ORF">ENV35_07615</name>
</gene>
<keyword evidence="2 5" id="KW-0808">Transferase</keyword>
<evidence type="ECO:0000256" key="1">
    <source>
        <dbReference type="ARBA" id="ARBA00005189"/>
    </source>
</evidence>
<comment type="pathway">
    <text evidence="1">Lipid metabolism.</text>
</comment>
<dbReference type="InterPro" id="IPR002123">
    <property type="entry name" value="Plipid/glycerol_acylTrfase"/>
</dbReference>
<proteinExistence type="predicted"/>
<dbReference type="SMART" id="SM00563">
    <property type="entry name" value="PlsC"/>
    <property type="match status" value="1"/>
</dbReference>
<comment type="caution">
    <text evidence="5">The sequence shown here is derived from an EMBL/GenBank/DDBJ whole genome shotgun (WGS) entry which is preliminary data.</text>
</comment>
<dbReference type="AlphaFoldDB" id="A0A7C3SPA1"/>
<sequence>MKKRRYSEKFQIFVYKRIAGVFRKLLKWFYNLEVYGIENIPLEGPVIIAPNHRSSLDVLVIATTLPRPIKALGKIERFKYPIFGRFARYLGGIPVKRENIDLSAVKDGLEAIRKGEVLLIFPEGTRLRRDKGDAKIKRGIGYFAAKTKAPVIPTAIIGADNIWPPEKKLPRLSGKIKVIYSKPLIYDGEHNRSKEEEFTNKVMEIINQILREVRIENEKN</sequence>
<protein>
    <submittedName>
        <fullName evidence="5">1-acyl-sn-glycerol-3-phosphate acyltransferase</fullName>
    </submittedName>
</protein>
<evidence type="ECO:0000313" key="5">
    <source>
        <dbReference type="EMBL" id="HGB31723.1"/>
    </source>
</evidence>
<accession>A0A7C3SPA1</accession>
<evidence type="ECO:0000256" key="2">
    <source>
        <dbReference type="ARBA" id="ARBA00022679"/>
    </source>
</evidence>
<dbReference type="GO" id="GO:0006654">
    <property type="term" value="P:phosphatidic acid biosynthetic process"/>
    <property type="evidence" value="ECO:0007669"/>
    <property type="project" value="TreeGrafter"/>
</dbReference>
<dbReference type="GO" id="GO:0003841">
    <property type="term" value="F:1-acylglycerol-3-phosphate O-acyltransferase activity"/>
    <property type="evidence" value="ECO:0007669"/>
    <property type="project" value="TreeGrafter"/>
</dbReference>
<dbReference type="SUPFAM" id="SSF69593">
    <property type="entry name" value="Glycerol-3-phosphate (1)-acyltransferase"/>
    <property type="match status" value="1"/>
</dbReference>
<keyword evidence="3 5" id="KW-0012">Acyltransferase</keyword>